<dbReference type="InterPro" id="IPR053212">
    <property type="entry name" value="DHP_3-monooxygenase"/>
</dbReference>
<dbReference type="AlphaFoldDB" id="A0A8K0WKC5"/>
<dbReference type="Gene3D" id="3.30.9.60">
    <property type="match status" value="1"/>
</dbReference>
<dbReference type="Gene3D" id="3.50.50.60">
    <property type="entry name" value="FAD/NAD(P)-binding domain"/>
    <property type="match status" value="1"/>
</dbReference>
<dbReference type="PRINTS" id="PR00420">
    <property type="entry name" value="RNGMNOXGNASE"/>
</dbReference>
<dbReference type="EMBL" id="JAGPNK010000037">
    <property type="protein sequence ID" value="KAH7303217.1"/>
    <property type="molecule type" value="Genomic_DNA"/>
</dbReference>
<dbReference type="InterPro" id="IPR036188">
    <property type="entry name" value="FAD/NAD-bd_sf"/>
</dbReference>
<dbReference type="SUPFAM" id="SSF54373">
    <property type="entry name" value="FAD-linked reductases, C-terminal domain"/>
    <property type="match status" value="1"/>
</dbReference>
<dbReference type="InterPro" id="IPR054707">
    <property type="entry name" value="DhpH_subs-bd"/>
</dbReference>
<feature type="domain" description="2,6-dihydroxypyridine 3-monooxygenase substrate binding" evidence="1">
    <location>
        <begin position="187"/>
        <end position="316"/>
    </location>
</feature>
<gene>
    <name evidence="2" type="ORF">B0I35DRAFT_402736</name>
</gene>
<evidence type="ECO:0000313" key="2">
    <source>
        <dbReference type="EMBL" id="KAH7303217.1"/>
    </source>
</evidence>
<protein>
    <submittedName>
        <fullName evidence="2">FAD binding domain protein</fullName>
    </submittedName>
</protein>
<dbReference type="PANTHER" id="PTHR47469">
    <property type="entry name" value="MONOOXYGENASE-LIKE"/>
    <property type="match status" value="1"/>
</dbReference>
<dbReference type="Pfam" id="PF22607">
    <property type="entry name" value="FAD_binding-like"/>
    <property type="match status" value="1"/>
</dbReference>
<dbReference type="PANTHER" id="PTHR47469:SF2">
    <property type="entry name" value="OS06G0597600 PROTEIN"/>
    <property type="match status" value="1"/>
</dbReference>
<name>A0A8K0WKC5_9HYPO</name>
<evidence type="ECO:0000313" key="3">
    <source>
        <dbReference type="Proteomes" id="UP000813444"/>
    </source>
</evidence>
<reference evidence="2" key="1">
    <citation type="journal article" date="2021" name="Nat. Commun.">
        <title>Genetic determinants of endophytism in the Arabidopsis root mycobiome.</title>
        <authorList>
            <person name="Mesny F."/>
            <person name="Miyauchi S."/>
            <person name="Thiergart T."/>
            <person name="Pickel B."/>
            <person name="Atanasova L."/>
            <person name="Karlsson M."/>
            <person name="Huettel B."/>
            <person name="Barry K.W."/>
            <person name="Haridas S."/>
            <person name="Chen C."/>
            <person name="Bauer D."/>
            <person name="Andreopoulos W."/>
            <person name="Pangilinan J."/>
            <person name="LaButti K."/>
            <person name="Riley R."/>
            <person name="Lipzen A."/>
            <person name="Clum A."/>
            <person name="Drula E."/>
            <person name="Henrissat B."/>
            <person name="Kohler A."/>
            <person name="Grigoriev I.V."/>
            <person name="Martin F.M."/>
            <person name="Hacquard S."/>
        </authorList>
    </citation>
    <scope>NUCLEOTIDE SEQUENCE</scope>
    <source>
        <strain evidence="2">MPI-CAGE-CH-0235</strain>
    </source>
</reference>
<keyword evidence="3" id="KW-1185">Reference proteome</keyword>
<dbReference type="SUPFAM" id="SSF51905">
    <property type="entry name" value="FAD/NAD(P)-binding domain"/>
    <property type="match status" value="1"/>
</dbReference>
<dbReference type="OrthoDB" id="16820at2759"/>
<sequence>MTKSIVVVGGSLAGLMHGLQLKREGNNVTILEREPVSERSSHAAGIGYKAGVEEILRKYDDTGLKTCFTTENLHFAYRRWPNAYKAKLKYQLTSWGLLYRVLRANFDGLVSNACPSPPPPRATDGQAAYLTGKQVHDITYSDDTMEVHFTDTSSGKADSITADLVIGADGVHSTVREIVKATATKQYSGYVSWRGTVTEKELTESTARYFTNGLAFDVMSRSYMICYVIPTDDGCFDPGERLINWVWYYNVAEGSPEMKELMTASDGRMRSMTVPQGLVSLPVWEKVRATNTPRMATPFAELLNKTSQTFVTKVNDVLCTTACYFGGRVILVGDAMATFRPHVALSTEQAAQQCIWMGDVTRGSSTMQEWERHVSIFAKRIYLLSRLVGEFGQGSVFSFLRSVFSYLSFMVRLKFKLKL</sequence>
<dbReference type="Proteomes" id="UP000813444">
    <property type="component" value="Unassembled WGS sequence"/>
</dbReference>
<organism evidence="2 3">
    <name type="scientific">Stachybotrys elegans</name>
    <dbReference type="NCBI Taxonomy" id="80388"/>
    <lineage>
        <taxon>Eukaryota</taxon>
        <taxon>Fungi</taxon>
        <taxon>Dikarya</taxon>
        <taxon>Ascomycota</taxon>
        <taxon>Pezizomycotina</taxon>
        <taxon>Sordariomycetes</taxon>
        <taxon>Hypocreomycetidae</taxon>
        <taxon>Hypocreales</taxon>
        <taxon>Stachybotryaceae</taxon>
        <taxon>Stachybotrys</taxon>
    </lineage>
</organism>
<evidence type="ECO:0000259" key="1">
    <source>
        <dbReference type="Pfam" id="PF22607"/>
    </source>
</evidence>
<comment type="caution">
    <text evidence="2">The sequence shown here is derived from an EMBL/GenBank/DDBJ whole genome shotgun (WGS) entry which is preliminary data.</text>
</comment>
<accession>A0A8K0WKC5</accession>
<proteinExistence type="predicted"/>